<comment type="similarity">
    <text evidence="1">Belongs to the membrane fusion protein (MFP) (TC 8.A.1) family.</text>
</comment>
<keyword evidence="2" id="KW-0175">Coiled coil</keyword>
<accession>A0A165Z5Y1</accession>
<dbReference type="GO" id="GO:0015562">
    <property type="term" value="F:efflux transmembrane transporter activity"/>
    <property type="evidence" value="ECO:0007669"/>
    <property type="project" value="TreeGrafter"/>
</dbReference>
<dbReference type="RefSeq" id="WP_068005034.1">
    <property type="nucleotide sequence ID" value="NZ_FOFM01000002.1"/>
</dbReference>
<dbReference type="PANTHER" id="PTHR30469">
    <property type="entry name" value="MULTIDRUG RESISTANCE PROTEIN MDTA"/>
    <property type="match status" value="1"/>
</dbReference>
<feature type="coiled-coil region" evidence="2">
    <location>
        <begin position="98"/>
        <end position="130"/>
    </location>
</feature>
<dbReference type="Proteomes" id="UP000076577">
    <property type="component" value="Unassembled WGS sequence"/>
</dbReference>
<evidence type="ECO:0000256" key="2">
    <source>
        <dbReference type="SAM" id="Coils"/>
    </source>
</evidence>
<dbReference type="STRING" id="989403.SAMN05421798_102377"/>
<feature type="domain" description="Multidrug resistance protein MdtA-like barrel-sandwich hybrid" evidence="3">
    <location>
        <begin position="68"/>
        <end position="212"/>
    </location>
</feature>
<dbReference type="AlphaFoldDB" id="A0A165Z5Y1"/>
<gene>
    <name evidence="4" type="primary">ttgA_1</name>
    <name evidence="4" type="ORF">PsAD2_01816</name>
</gene>
<dbReference type="GO" id="GO:1990281">
    <property type="term" value="C:efflux pump complex"/>
    <property type="evidence" value="ECO:0007669"/>
    <property type="project" value="TreeGrafter"/>
</dbReference>
<dbReference type="NCBIfam" id="TIGR01730">
    <property type="entry name" value="RND_mfp"/>
    <property type="match status" value="1"/>
</dbReference>
<dbReference type="InterPro" id="IPR058625">
    <property type="entry name" value="MdtA-like_BSH"/>
</dbReference>
<evidence type="ECO:0000256" key="1">
    <source>
        <dbReference type="ARBA" id="ARBA00009477"/>
    </source>
</evidence>
<reference evidence="4 5" key="1">
    <citation type="journal article" date="2016" name="Front. Microbiol.">
        <title>Comparative Genomic Analysis Reveals a Diverse Repertoire of Genes Involved in Prokaryote-Eukaryote Interactions within the Pseudovibrio Genus.</title>
        <authorList>
            <person name="Romano S."/>
            <person name="Fernandez-Guerra A."/>
            <person name="Reen F.J."/>
            <person name="Glockner F.O."/>
            <person name="Crowley S.P."/>
            <person name="O'Sullivan O."/>
            <person name="Cotter P.D."/>
            <person name="Adams C."/>
            <person name="Dobson A.D."/>
            <person name="O'Gara F."/>
        </authorList>
    </citation>
    <scope>NUCLEOTIDE SEQUENCE [LARGE SCALE GENOMIC DNA]</scope>
    <source>
        <strain evidence="4 5">Ad2</strain>
    </source>
</reference>
<keyword evidence="5" id="KW-1185">Reference proteome</keyword>
<protein>
    <submittedName>
        <fullName evidence="4">Putative efflux pump periplasmic linker TtgA</fullName>
    </submittedName>
</protein>
<dbReference type="EMBL" id="LMCB01000013">
    <property type="protein sequence ID" value="KZL19538.1"/>
    <property type="molecule type" value="Genomic_DNA"/>
</dbReference>
<proteinExistence type="inferred from homology"/>
<evidence type="ECO:0000313" key="4">
    <source>
        <dbReference type="EMBL" id="KZL19538.1"/>
    </source>
</evidence>
<dbReference type="Pfam" id="PF25917">
    <property type="entry name" value="BSH_RND"/>
    <property type="match status" value="1"/>
</dbReference>
<dbReference type="Gene3D" id="2.40.30.170">
    <property type="match status" value="1"/>
</dbReference>
<sequence>MSKRILWFLAALVLLATVGTYVSFLEDTSDVNDGAAEAALPIVSYVYAQPSDNVGYISVFAEVRPRWKADLKARVSGTLLSVSPKALEGRQVTEGLVMAQLDQRIYEAQLDNARYQRASAEFNLKKKQNKHLLAVKNWNALHPGKQPPEMAVHIPELRVAEKALQAEVARVEVAQYDLDSTSIKAPFSGFVTKRHLSVGQSISAGDTLFTLLDAEQLDITVSLDQKQWDLLEKEWQDKPARIFNEAKELIGLAQIQQGGGFLDPVSRRYQLFLEVLNTPEMTVLPGEFVTVQLQSTVIKDSLKLPASSLTQEGYIWFLDQRDELQRFEASIVSRNDTQITVKMPEVLRNQEELRFVHLPMAAFLPGQHVTPTPAGH</sequence>
<evidence type="ECO:0000313" key="5">
    <source>
        <dbReference type="Proteomes" id="UP000076577"/>
    </source>
</evidence>
<dbReference type="Gene3D" id="2.40.50.100">
    <property type="match status" value="1"/>
</dbReference>
<dbReference type="InterPro" id="IPR006143">
    <property type="entry name" value="RND_pump_MFP"/>
</dbReference>
<dbReference type="OrthoDB" id="7811737at2"/>
<dbReference type="PATRIC" id="fig|989403.3.peg.1942"/>
<evidence type="ECO:0000259" key="3">
    <source>
        <dbReference type="Pfam" id="PF25917"/>
    </source>
</evidence>
<comment type="caution">
    <text evidence="4">The sequence shown here is derived from an EMBL/GenBank/DDBJ whole genome shotgun (WGS) entry which is preliminary data.</text>
</comment>
<dbReference type="Gene3D" id="1.10.287.470">
    <property type="entry name" value="Helix hairpin bin"/>
    <property type="match status" value="1"/>
</dbReference>
<organism evidence="4 5">
    <name type="scientific">Pseudovibrio axinellae</name>
    <dbReference type="NCBI Taxonomy" id="989403"/>
    <lineage>
        <taxon>Bacteria</taxon>
        <taxon>Pseudomonadati</taxon>
        <taxon>Pseudomonadota</taxon>
        <taxon>Alphaproteobacteria</taxon>
        <taxon>Hyphomicrobiales</taxon>
        <taxon>Stappiaceae</taxon>
        <taxon>Pseudovibrio</taxon>
    </lineage>
</organism>
<dbReference type="SUPFAM" id="SSF111369">
    <property type="entry name" value="HlyD-like secretion proteins"/>
    <property type="match status" value="1"/>
</dbReference>
<name>A0A165Z5Y1_9HYPH</name>